<evidence type="ECO:0000313" key="5">
    <source>
        <dbReference type="Proteomes" id="UP001177003"/>
    </source>
</evidence>
<dbReference type="Proteomes" id="UP001177003">
    <property type="component" value="Chromosome 2"/>
</dbReference>
<feature type="region of interest" description="Disordered" evidence="2">
    <location>
        <begin position="382"/>
        <end position="440"/>
    </location>
</feature>
<dbReference type="EMBL" id="OX465078">
    <property type="protein sequence ID" value="CAI9273476.1"/>
    <property type="molecule type" value="Genomic_DNA"/>
</dbReference>
<gene>
    <name evidence="4" type="ORF">LSALG_LOCUS13618</name>
</gene>
<dbReference type="Gene3D" id="3.30.70.330">
    <property type="match status" value="1"/>
</dbReference>
<accession>A0AA36DVH6</accession>
<protein>
    <recommendedName>
        <fullName evidence="3">RRM domain-containing protein</fullName>
    </recommendedName>
</protein>
<evidence type="ECO:0000256" key="2">
    <source>
        <dbReference type="SAM" id="MobiDB-lite"/>
    </source>
</evidence>
<dbReference type="AlphaFoldDB" id="A0AA36DVH6"/>
<keyword evidence="1" id="KW-0694">RNA-binding</keyword>
<organism evidence="4 5">
    <name type="scientific">Lactuca saligna</name>
    <name type="common">Willowleaf lettuce</name>
    <dbReference type="NCBI Taxonomy" id="75948"/>
    <lineage>
        <taxon>Eukaryota</taxon>
        <taxon>Viridiplantae</taxon>
        <taxon>Streptophyta</taxon>
        <taxon>Embryophyta</taxon>
        <taxon>Tracheophyta</taxon>
        <taxon>Spermatophyta</taxon>
        <taxon>Magnoliopsida</taxon>
        <taxon>eudicotyledons</taxon>
        <taxon>Gunneridae</taxon>
        <taxon>Pentapetalae</taxon>
        <taxon>asterids</taxon>
        <taxon>campanulids</taxon>
        <taxon>Asterales</taxon>
        <taxon>Asteraceae</taxon>
        <taxon>Cichorioideae</taxon>
        <taxon>Cichorieae</taxon>
        <taxon>Lactucinae</taxon>
        <taxon>Lactuca</taxon>
    </lineage>
</organism>
<dbReference type="SUPFAM" id="SSF54928">
    <property type="entry name" value="RNA-binding domain, RBD"/>
    <property type="match status" value="1"/>
</dbReference>
<keyword evidence="5" id="KW-1185">Reference proteome</keyword>
<dbReference type="PROSITE" id="PS50102">
    <property type="entry name" value="RRM"/>
    <property type="match status" value="1"/>
</dbReference>
<name>A0AA36DVH6_LACSI</name>
<feature type="compositionally biased region" description="Pro residues" evidence="2">
    <location>
        <begin position="393"/>
        <end position="405"/>
    </location>
</feature>
<feature type="region of interest" description="Disordered" evidence="2">
    <location>
        <begin position="225"/>
        <end position="251"/>
    </location>
</feature>
<dbReference type="PANTHER" id="PTHR34427">
    <property type="entry name" value="DUF4283 DOMAIN PROTEIN"/>
    <property type="match status" value="1"/>
</dbReference>
<sequence>MEATKGEMQKTFEKHGKLTDVYMGQKVGKNGKYYAFIRYRGVTNAKELERKLDGAKIRGRILAVNIALRERKEPPKFQAYKAIVGEAMSLDHLGHLPKLLNSNDESNMEIKYIGGLRVLMLFDHSVAAKEFMENKCRIIGLPLHLWGQSNFEIITSAYGKTIAPFKDIPHRVDLSHVKIGILTKRKIRINEEVTATFEGKEYRLGIIEFDVDWFPFRFDPSEDYLEKNSHEKNDDPEEEEVKTAVGENKREEGEIWPELQNSSEENRIQVDDQGHTEMVDEQMHGEQTGLLGISKGAPEPILQILEALITNGNNQGHVTKVGISLPLADGAHNGLPPINCYGPFPYQLKTYKVAQTFRTGGSNGKRRRVMKLNMGYNTPVIPLMENPMESDPEPIPQTVPIPDSPPVSNQNGDIDLNTPPPQQNENREENIGNPRTSEMEETAALGRELGFDIGLNNPILSEVMGEEGENIPPQ</sequence>
<dbReference type="PANTHER" id="PTHR34427:SF5">
    <property type="entry name" value="DUF4283 DOMAIN-CONTAINING PROTEIN"/>
    <property type="match status" value="1"/>
</dbReference>
<evidence type="ECO:0000256" key="1">
    <source>
        <dbReference type="PROSITE-ProRule" id="PRU00176"/>
    </source>
</evidence>
<evidence type="ECO:0000313" key="4">
    <source>
        <dbReference type="EMBL" id="CAI9273476.1"/>
    </source>
</evidence>
<dbReference type="InterPro" id="IPR035979">
    <property type="entry name" value="RBD_domain_sf"/>
</dbReference>
<dbReference type="InterPro" id="IPR012677">
    <property type="entry name" value="Nucleotide-bd_a/b_plait_sf"/>
</dbReference>
<dbReference type="InterPro" id="IPR000504">
    <property type="entry name" value="RRM_dom"/>
</dbReference>
<reference evidence="4" key="1">
    <citation type="submission" date="2023-04" db="EMBL/GenBank/DDBJ databases">
        <authorList>
            <person name="Vijverberg K."/>
            <person name="Xiong W."/>
            <person name="Schranz E."/>
        </authorList>
    </citation>
    <scope>NUCLEOTIDE SEQUENCE</scope>
</reference>
<feature type="domain" description="RRM" evidence="3">
    <location>
        <begin position="1"/>
        <end position="69"/>
    </location>
</feature>
<dbReference type="GO" id="GO:0003723">
    <property type="term" value="F:RNA binding"/>
    <property type="evidence" value="ECO:0007669"/>
    <property type="project" value="UniProtKB-UniRule"/>
</dbReference>
<proteinExistence type="predicted"/>
<evidence type="ECO:0000259" key="3">
    <source>
        <dbReference type="PROSITE" id="PS50102"/>
    </source>
</evidence>